<evidence type="ECO:0000313" key="3">
    <source>
        <dbReference type="Proteomes" id="UP000264313"/>
    </source>
</evidence>
<dbReference type="InterPro" id="IPR045767">
    <property type="entry name" value="DUF6134"/>
</dbReference>
<proteinExistence type="predicted"/>
<dbReference type="AlphaFoldDB" id="A0A351R8P8"/>
<keyword evidence="1" id="KW-0732">Signal</keyword>
<dbReference type="EMBL" id="DNAA01000042">
    <property type="protein sequence ID" value="HBA08419.1"/>
    <property type="molecule type" value="Genomic_DNA"/>
</dbReference>
<evidence type="ECO:0008006" key="4">
    <source>
        <dbReference type="Google" id="ProtNLM"/>
    </source>
</evidence>
<feature type="signal peptide" evidence="1">
    <location>
        <begin position="1"/>
        <end position="25"/>
    </location>
</feature>
<gene>
    <name evidence="2" type="ORF">DCW48_01705</name>
</gene>
<dbReference type="STRING" id="1132855.GCA_000384255_01917"/>
<comment type="caution">
    <text evidence="2">The sequence shown here is derived from an EMBL/GenBank/DDBJ whole genome shotgun (WGS) entry which is preliminary data.</text>
</comment>
<accession>A0A351R8P8</accession>
<name>A0A351R8P8_9PROT</name>
<protein>
    <recommendedName>
        <fullName evidence="4">DUF3108 domain-containing protein</fullName>
    </recommendedName>
</protein>
<reference evidence="2 3" key="1">
    <citation type="journal article" date="2018" name="Nat. Biotechnol.">
        <title>A standardized bacterial taxonomy based on genome phylogeny substantially revises the tree of life.</title>
        <authorList>
            <person name="Parks D.H."/>
            <person name="Chuvochina M."/>
            <person name="Waite D.W."/>
            <person name="Rinke C."/>
            <person name="Skarshewski A."/>
            <person name="Chaumeil P.A."/>
            <person name="Hugenholtz P."/>
        </authorList>
    </citation>
    <scope>NUCLEOTIDE SEQUENCE [LARGE SCALE GENOMIC DNA]</scope>
    <source>
        <strain evidence="2">UBA9958</strain>
    </source>
</reference>
<sequence>MKSLRLLAHTLLTLLLVLLSSSSYAKEWAFDVYLDKTKIGEHIFNLSEDKTLTSRAKFNVKLLFINAYQYDHQATESWDKNCIKSLEADTLENKIKTVVKGQRQADHFEVSNGKESQSLPSCTMTFAYWNQRILEQSKLLNPQNAEYLDTSVKKLGKKTLEVKGKALETLHYKLDASLNGKPKLNIELWYSADQQEWVGLKSITPEGYQIYYKLK</sequence>
<evidence type="ECO:0000313" key="2">
    <source>
        <dbReference type="EMBL" id="HBA08419.1"/>
    </source>
</evidence>
<dbReference type="Proteomes" id="UP000264313">
    <property type="component" value="Unassembled WGS sequence"/>
</dbReference>
<evidence type="ECO:0000256" key="1">
    <source>
        <dbReference type="SAM" id="SignalP"/>
    </source>
</evidence>
<dbReference type="Pfam" id="PF19630">
    <property type="entry name" value="DUF6134"/>
    <property type="match status" value="1"/>
</dbReference>
<organism evidence="2 3">
    <name type="scientific">Methylotenera mobilis</name>
    <dbReference type="NCBI Taxonomy" id="359408"/>
    <lineage>
        <taxon>Bacteria</taxon>
        <taxon>Pseudomonadati</taxon>
        <taxon>Pseudomonadota</taxon>
        <taxon>Betaproteobacteria</taxon>
        <taxon>Nitrosomonadales</taxon>
        <taxon>Methylophilaceae</taxon>
        <taxon>Methylotenera</taxon>
    </lineage>
</organism>
<feature type="chain" id="PRO_5016889986" description="DUF3108 domain-containing protein" evidence="1">
    <location>
        <begin position="26"/>
        <end position="215"/>
    </location>
</feature>